<proteinExistence type="predicted"/>
<organism evidence="1 2">
    <name type="scientific">Bremerella cremea</name>
    <dbReference type="NCBI Taxonomy" id="1031537"/>
    <lineage>
        <taxon>Bacteria</taxon>
        <taxon>Pseudomonadati</taxon>
        <taxon>Planctomycetota</taxon>
        <taxon>Planctomycetia</taxon>
        <taxon>Pirellulales</taxon>
        <taxon>Pirellulaceae</taxon>
        <taxon>Bremerella</taxon>
    </lineage>
</organism>
<protein>
    <submittedName>
        <fullName evidence="1">Uncharacterized protein</fullName>
    </submittedName>
</protein>
<evidence type="ECO:0000313" key="1">
    <source>
        <dbReference type="EMBL" id="RCS42264.1"/>
    </source>
</evidence>
<comment type="caution">
    <text evidence="1">The sequence shown here is derived from an EMBL/GenBank/DDBJ whole genome shotgun (WGS) entry which is preliminary data.</text>
</comment>
<dbReference type="Proteomes" id="UP000253562">
    <property type="component" value="Unassembled WGS sequence"/>
</dbReference>
<gene>
    <name evidence="1" type="ORF">DTL42_19530</name>
</gene>
<name>A0A368KM09_9BACT</name>
<evidence type="ECO:0000313" key="2">
    <source>
        <dbReference type="Proteomes" id="UP000253562"/>
    </source>
</evidence>
<reference evidence="1 2" key="1">
    <citation type="submission" date="2018-07" db="EMBL/GenBank/DDBJ databases">
        <title>Comparative genomes isolates from brazilian mangrove.</title>
        <authorList>
            <person name="De Araujo J.E."/>
            <person name="Taketani R.G."/>
            <person name="Silva M.C.P."/>
            <person name="Lourenco M.V."/>
            <person name="Oliveira V.M."/>
            <person name="Andreote F.D."/>
        </authorList>
    </citation>
    <scope>NUCLEOTIDE SEQUENCE [LARGE SCALE GENOMIC DNA]</scope>
    <source>
        <strain evidence="1 2">HEX PRIS-MGV</strain>
    </source>
</reference>
<sequence>MSLVVGNQLAEIIVGESDLVNHISATNGRVIAKSQGFFGCGDLGGQGANYSDRPCKKPWRLASAFLGFAICG</sequence>
<accession>A0A368KM09</accession>
<dbReference type="EMBL" id="QPEX01000043">
    <property type="protein sequence ID" value="RCS42264.1"/>
    <property type="molecule type" value="Genomic_DNA"/>
</dbReference>
<dbReference type="AlphaFoldDB" id="A0A368KM09"/>